<comment type="caution">
    <text evidence="1">The sequence shown here is derived from an EMBL/GenBank/DDBJ whole genome shotgun (WGS) entry which is preliminary data.</text>
</comment>
<evidence type="ECO:0000313" key="1">
    <source>
        <dbReference type="EMBL" id="KAJ8686033.1"/>
    </source>
</evidence>
<reference evidence="1" key="1">
    <citation type="submission" date="2023-04" db="EMBL/GenBank/DDBJ databases">
        <title>A chromosome-level genome assembly of the parasitoid wasp Eretmocerus hayati.</title>
        <authorList>
            <person name="Zhong Y."/>
            <person name="Liu S."/>
            <person name="Liu Y."/>
        </authorList>
    </citation>
    <scope>NUCLEOTIDE SEQUENCE</scope>
    <source>
        <strain evidence="1">ZJU_SS_LIU_2023</strain>
    </source>
</reference>
<accession>A0ACC2PRB4</accession>
<sequence>MTVAYGFCKTATRAHKLVACIEEVVKLLKKAGLHPVATDCDQGTFHVQAIRILLDETETVHGTIYVEGVELVPVLDVYKCLRNLLMKHFLEINRKDGKLYDQRCFVSCLVLQISYEIDLHGKHVRRYLSHLNDEHIYEHKMKKMRVKHAVQALGTKSADGIEIVAMRNRERVMTNLGEREIPRSQVAHTVTTFHFFWLASRLSEWALKI</sequence>
<proteinExistence type="predicted"/>
<protein>
    <submittedName>
        <fullName evidence="1">Uncharacterized protein</fullName>
    </submittedName>
</protein>
<gene>
    <name evidence="1" type="ORF">QAD02_021826</name>
</gene>
<evidence type="ECO:0000313" key="2">
    <source>
        <dbReference type="Proteomes" id="UP001239111"/>
    </source>
</evidence>
<keyword evidence="2" id="KW-1185">Reference proteome</keyword>
<organism evidence="1 2">
    <name type="scientific">Eretmocerus hayati</name>
    <dbReference type="NCBI Taxonomy" id="131215"/>
    <lineage>
        <taxon>Eukaryota</taxon>
        <taxon>Metazoa</taxon>
        <taxon>Ecdysozoa</taxon>
        <taxon>Arthropoda</taxon>
        <taxon>Hexapoda</taxon>
        <taxon>Insecta</taxon>
        <taxon>Pterygota</taxon>
        <taxon>Neoptera</taxon>
        <taxon>Endopterygota</taxon>
        <taxon>Hymenoptera</taxon>
        <taxon>Apocrita</taxon>
        <taxon>Proctotrupomorpha</taxon>
        <taxon>Chalcidoidea</taxon>
        <taxon>Aphelinidae</taxon>
        <taxon>Aphelininae</taxon>
        <taxon>Eretmocerus</taxon>
    </lineage>
</organism>
<name>A0ACC2PRB4_9HYME</name>
<dbReference type="EMBL" id="CM056741">
    <property type="protein sequence ID" value="KAJ8686033.1"/>
    <property type="molecule type" value="Genomic_DNA"/>
</dbReference>
<dbReference type="Proteomes" id="UP001239111">
    <property type="component" value="Chromosome 1"/>
</dbReference>